<feature type="domain" description="N-terminal" evidence="1">
    <location>
        <begin position="9"/>
        <end position="120"/>
    </location>
</feature>
<protein>
    <submittedName>
        <fullName evidence="3">ArdC family protein</fullName>
    </submittedName>
</protein>
<comment type="caution">
    <text evidence="3">The sequence shown here is derived from an EMBL/GenBank/DDBJ whole genome shotgun (WGS) entry which is preliminary data.</text>
</comment>
<dbReference type="InterPro" id="IPR041459">
    <property type="entry name" value="MPTase-PolyVal"/>
</dbReference>
<evidence type="ECO:0000259" key="1">
    <source>
        <dbReference type="Pfam" id="PF08401"/>
    </source>
</evidence>
<dbReference type="EMBL" id="JBHTLD010000053">
    <property type="protein sequence ID" value="MFD1186145.1"/>
    <property type="molecule type" value="Genomic_DNA"/>
</dbReference>
<evidence type="ECO:0000259" key="2">
    <source>
        <dbReference type="Pfam" id="PF18818"/>
    </source>
</evidence>
<dbReference type="Pfam" id="PF08401">
    <property type="entry name" value="ArdcN"/>
    <property type="match status" value="1"/>
</dbReference>
<evidence type="ECO:0000313" key="3">
    <source>
        <dbReference type="EMBL" id="MFD1186145.1"/>
    </source>
</evidence>
<dbReference type="Pfam" id="PF18818">
    <property type="entry name" value="MPTase-PolyVal"/>
    <property type="match status" value="1"/>
</dbReference>
<accession>A0ABW3SPA6</accession>
<evidence type="ECO:0000313" key="4">
    <source>
        <dbReference type="Proteomes" id="UP001597094"/>
    </source>
</evidence>
<name>A0ABW3SPA6_9BACT</name>
<dbReference type="PIRSF" id="PIRSF037112">
    <property type="entry name" value="Antirestriction_ArdC"/>
    <property type="match status" value="1"/>
</dbReference>
<gene>
    <name evidence="3" type="ORF">ACFQ2O_08025</name>
</gene>
<dbReference type="InterPro" id="IPR013610">
    <property type="entry name" value="ArdC_N"/>
</dbReference>
<reference evidence="4" key="1">
    <citation type="journal article" date="2019" name="Int. J. Syst. Evol. Microbiol.">
        <title>The Global Catalogue of Microorganisms (GCM) 10K type strain sequencing project: providing services to taxonomists for standard genome sequencing and annotation.</title>
        <authorList>
            <consortium name="The Broad Institute Genomics Platform"/>
            <consortium name="The Broad Institute Genome Sequencing Center for Infectious Disease"/>
            <person name="Wu L."/>
            <person name="Ma J."/>
        </authorList>
    </citation>
    <scope>NUCLEOTIDE SEQUENCE [LARGE SCALE GENOMIC DNA]</scope>
    <source>
        <strain evidence="4">JCM 31319</strain>
    </source>
</reference>
<dbReference type="RefSeq" id="WP_377525347.1">
    <property type="nucleotide sequence ID" value="NZ_JBHTLD010000053.1"/>
</dbReference>
<dbReference type="InterPro" id="IPR017113">
    <property type="entry name" value="Antirestriction_ArdC"/>
</dbReference>
<feature type="domain" description="Polyvalent protein metallopeptidase" evidence="2">
    <location>
        <begin position="167"/>
        <end position="284"/>
    </location>
</feature>
<proteinExistence type="predicted"/>
<sequence length="313" mass="35553">MNAYQKFDQLAQQVTDEVIALLEQGKVPWQKPWTSYGLPRNYLSGWHYEGFNAFYLHYITGERNLTTPYFLTFKQAQELGGRVRKGEKGTPIIYWKIKKEAEGSTAGQEEEKEGHAIKFVPFIWTVFNIDQVEGVDFALPAPLGRNEMQLLEACQRVVEHFPLPKPRIAHGGAQAYYAPDTDRVQLPELKRFGSPEAYHATLFHELIHATGHPARLNRFTDQEKGSCFGDENYSAEELIAEMGASFLCAFTGIKEEVFPNSVAYLQGWVRVFKEDRTMLLYASARALKAATFILDLQAEGNREGLPAWPPDDL</sequence>
<keyword evidence="4" id="KW-1185">Reference proteome</keyword>
<dbReference type="Proteomes" id="UP001597094">
    <property type="component" value="Unassembled WGS sequence"/>
</dbReference>
<organism evidence="3 4">
    <name type="scientific">Pontibacter rugosus</name>
    <dbReference type="NCBI Taxonomy" id="1745966"/>
    <lineage>
        <taxon>Bacteria</taxon>
        <taxon>Pseudomonadati</taxon>
        <taxon>Bacteroidota</taxon>
        <taxon>Cytophagia</taxon>
        <taxon>Cytophagales</taxon>
        <taxon>Hymenobacteraceae</taxon>
        <taxon>Pontibacter</taxon>
    </lineage>
</organism>